<dbReference type="RefSeq" id="WP_284298040.1">
    <property type="nucleotide sequence ID" value="NZ_BSVA01000001.1"/>
</dbReference>
<evidence type="ECO:0000313" key="5">
    <source>
        <dbReference type="EMBL" id="GMA90345.1"/>
    </source>
</evidence>
<name>A0ABQ6JPW8_9MICO</name>
<dbReference type="PRINTS" id="PR00146">
    <property type="entry name" value="DHPICSNTHASE"/>
</dbReference>
<evidence type="ECO:0000313" key="6">
    <source>
        <dbReference type="Proteomes" id="UP001157069"/>
    </source>
</evidence>
<keyword evidence="6" id="KW-1185">Reference proteome</keyword>
<evidence type="ECO:0000256" key="1">
    <source>
        <dbReference type="ARBA" id="ARBA00007592"/>
    </source>
</evidence>
<comment type="caution">
    <text evidence="5">The sequence shown here is derived from an EMBL/GenBank/DDBJ whole genome shotgun (WGS) entry which is preliminary data.</text>
</comment>
<evidence type="ECO:0000256" key="4">
    <source>
        <dbReference type="PIRNR" id="PIRNR001365"/>
    </source>
</evidence>
<dbReference type="SMART" id="SM01130">
    <property type="entry name" value="DHDPS"/>
    <property type="match status" value="1"/>
</dbReference>
<dbReference type="PANTHER" id="PTHR12128:SF66">
    <property type="entry name" value="4-HYDROXY-2-OXOGLUTARATE ALDOLASE, MITOCHONDRIAL"/>
    <property type="match status" value="1"/>
</dbReference>
<keyword evidence="2 4" id="KW-0456">Lyase</keyword>
<sequence length="305" mass="31937">MIDGRHLLSGLIVPIVTGLDAESRPDATLSARLLDAMADAGVTKLMVLGSNGEGPLIPTSMLRGYLEEMVQAWHDRVPLGAVVVNATAPATLEALERGALAVAAGADAVAVCAPFYFRHRDDEILEHFRRFAALEAPVVAYNIPRYVNDLTPAVIEQLPELSHVIGVKDSSGDLETLARFIALKDARPDFGVSQGGETALLAGLRMGADGIVPGTGNIAPSLAVRLLDALAVGDDAAAERAQEVTTLLTGMHRIRAGVPSVKAVLDQLGLLTPHVAPPLAPCTEAERSALAEFIAPFRAELIGGS</sequence>
<dbReference type="Proteomes" id="UP001157069">
    <property type="component" value="Unassembled WGS sequence"/>
</dbReference>
<dbReference type="InterPro" id="IPR002220">
    <property type="entry name" value="DapA-like"/>
</dbReference>
<dbReference type="PROSITE" id="PS00666">
    <property type="entry name" value="DHDPS_2"/>
    <property type="match status" value="1"/>
</dbReference>
<dbReference type="InterPro" id="IPR020625">
    <property type="entry name" value="Schiff_base-form_aldolases_AS"/>
</dbReference>
<keyword evidence="3" id="KW-0704">Schiff base</keyword>
<dbReference type="SUPFAM" id="SSF51569">
    <property type="entry name" value="Aldolase"/>
    <property type="match status" value="1"/>
</dbReference>
<dbReference type="PANTHER" id="PTHR12128">
    <property type="entry name" value="DIHYDRODIPICOLINATE SYNTHASE"/>
    <property type="match status" value="1"/>
</dbReference>
<dbReference type="EMBL" id="BSVA01000001">
    <property type="protein sequence ID" value="GMA90345.1"/>
    <property type="molecule type" value="Genomic_DNA"/>
</dbReference>
<evidence type="ECO:0000256" key="2">
    <source>
        <dbReference type="ARBA" id="ARBA00023239"/>
    </source>
</evidence>
<comment type="similarity">
    <text evidence="1 4">Belongs to the DapA family.</text>
</comment>
<protein>
    <submittedName>
        <fullName evidence="5">Dihydrodipicolinate synthase family protein</fullName>
    </submittedName>
</protein>
<reference evidence="6" key="1">
    <citation type="journal article" date="2019" name="Int. J. Syst. Evol. Microbiol.">
        <title>The Global Catalogue of Microorganisms (GCM) 10K type strain sequencing project: providing services to taxonomists for standard genome sequencing and annotation.</title>
        <authorList>
            <consortium name="The Broad Institute Genomics Platform"/>
            <consortium name="The Broad Institute Genome Sequencing Center for Infectious Disease"/>
            <person name="Wu L."/>
            <person name="Ma J."/>
        </authorList>
    </citation>
    <scope>NUCLEOTIDE SEQUENCE [LARGE SCALE GENOMIC DNA]</scope>
    <source>
        <strain evidence="6">NBRC 108755</strain>
    </source>
</reference>
<dbReference type="CDD" id="cd00408">
    <property type="entry name" value="DHDPS-like"/>
    <property type="match status" value="1"/>
</dbReference>
<dbReference type="InterPro" id="IPR013785">
    <property type="entry name" value="Aldolase_TIM"/>
</dbReference>
<accession>A0ABQ6JPW8</accession>
<gene>
    <name evidence="5" type="ORF">GCM10025869_08740</name>
</gene>
<evidence type="ECO:0000256" key="3">
    <source>
        <dbReference type="ARBA" id="ARBA00023270"/>
    </source>
</evidence>
<proteinExistence type="inferred from homology"/>
<dbReference type="Gene3D" id="3.20.20.70">
    <property type="entry name" value="Aldolase class I"/>
    <property type="match status" value="1"/>
</dbReference>
<organism evidence="5 6">
    <name type="scientific">Homoserinibacter gongjuensis</name>
    <dbReference type="NCBI Taxonomy" id="1162968"/>
    <lineage>
        <taxon>Bacteria</taxon>
        <taxon>Bacillati</taxon>
        <taxon>Actinomycetota</taxon>
        <taxon>Actinomycetes</taxon>
        <taxon>Micrococcales</taxon>
        <taxon>Microbacteriaceae</taxon>
        <taxon>Homoserinibacter</taxon>
    </lineage>
</organism>
<dbReference type="PIRSF" id="PIRSF001365">
    <property type="entry name" value="DHDPS"/>
    <property type="match status" value="1"/>
</dbReference>
<dbReference type="Pfam" id="PF00701">
    <property type="entry name" value="DHDPS"/>
    <property type="match status" value="1"/>
</dbReference>